<keyword evidence="4" id="KW-1185">Reference proteome</keyword>
<feature type="chain" id="PRO_5042480167" evidence="2">
    <location>
        <begin position="16"/>
        <end position="168"/>
    </location>
</feature>
<feature type="region of interest" description="Disordered" evidence="1">
    <location>
        <begin position="49"/>
        <end position="72"/>
    </location>
</feature>
<accession>A0AAJ0BNU8</accession>
<dbReference type="Proteomes" id="UP001239445">
    <property type="component" value="Unassembled WGS sequence"/>
</dbReference>
<evidence type="ECO:0000313" key="4">
    <source>
        <dbReference type="Proteomes" id="UP001239445"/>
    </source>
</evidence>
<gene>
    <name evidence="3" type="ORF">QBC47DRAFT_397561</name>
</gene>
<evidence type="ECO:0000256" key="1">
    <source>
        <dbReference type="SAM" id="MobiDB-lite"/>
    </source>
</evidence>
<evidence type="ECO:0000313" key="3">
    <source>
        <dbReference type="EMBL" id="KAK1761596.1"/>
    </source>
</evidence>
<sequence length="168" mass="18398">MRSIILLSAIAACRAFVFPVDLPDGVYSVPIDGDGNALSEPRLVESLPATKDHGILDRRQAPRLPKPSTNCHQDRSLNREDYNIAFQAFNTICDRAEMYPANSSMVVSSGTAMAYLCNYNADNRCWSSESNEADGLMNSSCGNNGIGWVFIGQYSKSYGRENKGISIC</sequence>
<feature type="signal peptide" evidence="2">
    <location>
        <begin position="1"/>
        <end position="15"/>
    </location>
</feature>
<dbReference type="AlphaFoldDB" id="A0AAJ0BNU8"/>
<feature type="compositionally biased region" description="Basic and acidic residues" evidence="1">
    <location>
        <begin position="50"/>
        <end position="60"/>
    </location>
</feature>
<reference evidence="3" key="1">
    <citation type="submission" date="2023-06" db="EMBL/GenBank/DDBJ databases">
        <title>Genome-scale phylogeny and comparative genomics of the fungal order Sordariales.</title>
        <authorList>
            <consortium name="Lawrence Berkeley National Laboratory"/>
            <person name="Hensen N."/>
            <person name="Bonometti L."/>
            <person name="Westerberg I."/>
            <person name="Brannstrom I.O."/>
            <person name="Guillou S."/>
            <person name="Cros-Aarteil S."/>
            <person name="Calhoun S."/>
            <person name="Haridas S."/>
            <person name="Kuo A."/>
            <person name="Mondo S."/>
            <person name="Pangilinan J."/>
            <person name="Riley R."/>
            <person name="Labutti K."/>
            <person name="Andreopoulos B."/>
            <person name="Lipzen A."/>
            <person name="Chen C."/>
            <person name="Yanf M."/>
            <person name="Daum C."/>
            <person name="Ng V."/>
            <person name="Clum A."/>
            <person name="Steindorff A."/>
            <person name="Ohm R."/>
            <person name="Martin F."/>
            <person name="Silar P."/>
            <person name="Natvig D."/>
            <person name="Lalanne C."/>
            <person name="Gautier V."/>
            <person name="Ament-Velasquez S.L."/>
            <person name="Kruys A."/>
            <person name="Hutchinson M.I."/>
            <person name="Powell A.J."/>
            <person name="Barry K."/>
            <person name="Miller A.N."/>
            <person name="Grigoriev I.V."/>
            <person name="Debuchy R."/>
            <person name="Gladieux P."/>
            <person name="Thoren M.H."/>
            <person name="Johannesson H."/>
        </authorList>
    </citation>
    <scope>NUCLEOTIDE SEQUENCE</scope>
    <source>
        <strain evidence="3">PSN4</strain>
    </source>
</reference>
<name>A0AAJ0BNU8_9PEZI</name>
<keyword evidence="2" id="KW-0732">Signal</keyword>
<organism evidence="3 4">
    <name type="scientific">Echria macrotheca</name>
    <dbReference type="NCBI Taxonomy" id="438768"/>
    <lineage>
        <taxon>Eukaryota</taxon>
        <taxon>Fungi</taxon>
        <taxon>Dikarya</taxon>
        <taxon>Ascomycota</taxon>
        <taxon>Pezizomycotina</taxon>
        <taxon>Sordariomycetes</taxon>
        <taxon>Sordariomycetidae</taxon>
        <taxon>Sordariales</taxon>
        <taxon>Schizotheciaceae</taxon>
        <taxon>Echria</taxon>
    </lineage>
</organism>
<comment type="caution">
    <text evidence="3">The sequence shown here is derived from an EMBL/GenBank/DDBJ whole genome shotgun (WGS) entry which is preliminary data.</text>
</comment>
<protein>
    <submittedName>
        <fullName evidence="3">Uncharacterized protein</fullName>
    </submittedName>
</protein>
<evidence type="ECO:0000256" key="2">
    <source>
        <dbReference type="SAM" id="SignalP"/>
    </source>
</evidence>
<proteinExistence type="predicted"/>
<dbReference type="EMBL" id="MU839827">
    <property type="protein sequence ID" value="KAK1761596.1"/>
    <property type="molecule type" value="Genomic_DNA"/>
</dbReference>